<protein>
    <recommendedName>
        <fullName evidence="3">Endonuclease/exonuclease/phosphatase domain-containing protein</fullName>
    </recommendedName>
</protein>
<accession>A0A4Y2BEF3</accession>
<dbReference type="Proteomes" id="UP000499080">
    <property type="component" value="Unassembled WGS sequence"/>
</dbReference>
<dbReference type="EMBL" id="BGPR01000071">
    <property type="protein sequence ID" value="GBL90353.1"/>
    <property type="molecule type" value="Genomic_DNA"/>
</dbReference>
<name>A0A4Y2BEF3_ARAVE</name>
<evidence type="ECO:0000313" key="2">
    <source>
        <dbReference type="Proteomes" id="UP000499080"/>
    </source>
</evidence>
<gene>
    <name evidence="1" type="ORF">AVEN_178802_1</name>
</gene>
<organism evidence="1 2">
    <name type="scientific">Araneus ventricosus</name>
    <name type="common">Orbweaver spider</name>
    <name type="synonym">Epeira ventricosa</name>
    <dbReference type="NCBI Taxonomy" id="182803"/>
    <lineage>
        <taxon>Eukaryota</taxon>
        <taxon>Metazoa</taxon>
        <taxon>Ecdysozoa</taxon>
        <taxon>Arthropoda</taxon>
        <taxon>Chelicerata</taxon>
        <taxon>Arachnida</taxon>
        <taxon>Araneae</taxon>
        <taxon>Araneomorphae</taxon>
        <taxon>Entelegynae</taxon>
        <taxon>Araneoidea</taxon>
        <taxon>Araneidae</taxon>
        <taxon>Araneus</taxon>
    </lineage>
</organism>
<reference evidence="1 2" key="1">
    <citation type="journal article" date="2019" name="Sci. Rep.">
        <title>Orb-weaving spider Araneus ventricosus genome elucidates the spidroin gene catalogue.</title>
        <authorList>
            <person name="Kono N."/>
            <person name="Nakamura H."/>
            <person name="Ohtoshi R."/>
            <person name="Moran D.A.P."/>
            <person name="Shinohara A."/>
            <person name="Yoshida Y."/>
            <person name="Fujiwara M."/>
            <person name="Mori M."/>
            <person name="Tomita M."/>
            <person name="Arakawa K."/>
        </authorList>
    </citation>
    <scope>NUCLEOTIDE SEQUENCE [LARGE SCALE GENOMIC DNA]</scope>
</reference>
<comment type="caution">
    <text evidence="1">The sequence shown here is derived from an EMBL/GenBank/DDBJ whole genome shotgun (WGS) entry which is preliminary data.</text>
</comment>
<dbReference type="OrthoDB" id="7422006at2759"/>
<keyword evidence="2" id="KW-1185">Reference proteome</keyword>
<sequence>MSETWMYEDKPIAVEVFELKAFINNTLKSLTEDRQHRASGVAISRNLKSIAACRPIEFTINDRTGLEMATAGDICMVDVTLNGQSRFILASVYIHPSVNSADLKLLLFSDLMKYLESSLLIDQEFDIDKEVPIIMMGDFNIYAKRNEKAFDFLKHHFNLNMVYTNYPSTLGNSCLDLTFTRNITPELLNYVCYF</sequence>
<evidence type="ECO:0008006" key="3">
    <source>
        <dbReference type="Google" id="ProtNLM"/>
    </source>
</evidence>
<evidence type="ECO:0000313" key="1">
    <source>
        <dbReference type="EMBL" id="GBL90353.1"/>
    </source>
</evidence>
<dbReference type="Gene3D" id="3.60.10.10">
    <property type="entry name" value="Endonuclease/exonuclease/phosphatase"/>
    <property type="match status" value="1"/>
</dbReference>
<dbReference type="SUPFAM" id="SSF56219">
    <property type="entry name" value="DNase I-like"/>
    <property type="match status" value="1"/>
</dbReference>
<dbReference type="InterPro" id="IPR036691">
    <property type="entry name" value="Endo/exonu/phosph_ase_sf"/>
</dbReference>
<dbReference type="AlphaFoldDB" id="A0A4Y2BEF3"/>
<proteinExistence type="predicted"/>